<evidence type="ECO:0000313" key="2">
    <source>
        <dbReference type="EMBL" id="MDF9408238.1"/>
    </source>
</evidence>
<sequence length="197" mass="21566">MWDGLIFKTTTEPPLSGGYTSAKQPKHTGMQVPSLMRTGLPAATGWAWLVPGRKTSLPDLGPERGGRLWPVLSNTIPERTSVRIVNNPGVTRPAGAGVRWYSVPVQVSNIFWPAGYRPGRVWSDTGGRLGSWAETYKAGLMGPIRRHLWAWVAVVADPYGVDFLAEPGRCPCQSPGHLPTTRSSLIPRRRPGYSTRP</sequence>
<evidence type="ECO:0000256" key="1">
    <source>
        <dbReference type="SAM" id="MobiDB-lite"/>
    </source>
</evidence>
<comment type="caution">
    <text evidence="2">The sequence shown here is derived from an EMBL/GenBank/DDBJ whole genome shotgun (WGS) entry which is preliminary data.</text>
</comment>
<organism evidence="2 3">
    <name type="scientific">Pelotomaculum isophthalicicum JI</name>
    <dbReference type="NCBI Taxonomy" id="947010"/>
    <lineage>
        <taxon>Bacteria</taxon>
        <taxon>Bacillati</taxon>
        <taxon>Bacillota</taxon>
        <taxon>Clostridia</taxon>
        <taxon>Eubacteriales</taxon>
        <taxon>Desulfotomaculaceae</taxon>
        <taxon>Pelotomaculum</taxon>
    </lineage>
</organism>
<gene>
    <name evidence="2" type="ORF">L7E55_07670</name>
</gene>
<dbReference type="RefSeq" id="WP_277443533.1">
    <property type="nucleotide sequence ID" value="NZ_JAKOAV010000011.1"/>
</dbReference>
<dbReference type="EMBL" id="JAKOAV010000011">
    <property type="protein sequence ID" value="MDF9408238.1"/>
    <property type="molecule type" value="Genomic_DNA"/>
</dbReference>
<dbReference type="Proteomes" id="UP001154312">
    <property type="component" value="Unassembled WGS sequence"/>
</dbReference>
<name>A0A9X4H3T4_9FIRM</name>
<protein>
    <submittedName>
        <fullName evidence="2">Uncharacterized protein</fullName>
    </submittedName>
</protein>
<keyword evidence="3" id="KW-1185">Reference proteome</keyword>
<accession>A0A9X4H3T4</accession>
<proteinExistence type="predicted"/>
<reference evidence="2" key="1">
    <citation type="submission" date="2022-02" db="EMBL/GenBank/DDBJ databases">
        <authorList>
            <person name="Leng L."/>
        </authorList>
    </citation>
    <scope>NUCLEOTIDE SEQUENCE</scope>
    <source>
        <strain evidence="2">JI</strain>
    </source>
</reference>
<evidence type="ECO:0000313" key="3">
    <source>
        <dbReference type="Proteomes" id="UP001154312"/>
    </source>
</evidence>
<dbReference type="AlphaFoldDB" id="A0A9X4H3T4"/>
<feature type="region of interest" description="Disordered" evidence="1">
    <location>
        <begin position="172"/>
        <end position="197"/>
    </location>
</feature>